<dbReference type="InterPro" id="IPR051607">
    <property type="entry name" value="Metallo-dep_hydrolases"/>
</dbReference>
<keyword evidence="3 6" id="KW-0378">Hydrolase</keyword>
<protein>
    <submittedName>
        <fullName evidence="6">Guanine deaminase</fullName>
        <ecNumber evidence="6">3.5.4.3</ecNumber>
    </submittedName>
</protein>
<reference evidence="6" key="1">
    <citation type="submission" date="2019-11" db="EMBL/GenBank/DDBJ databases">
        <authorList>
            <person name="Feng L."/>
        </authorList>
    </citation>
    <scope>NUCLEOTIDE SEQUENCE</scope>
    <source>
        <strain evidence="6">AvaginalisLFYP127</strain>
    </source>
</reference>
<evidence type="ECO:0000256" key="1">
    <source>
        <dbReference type="ARBA" id="ARBA00001947"/>
    </source>
</evidence>
<dbReference type="EMBL" id="CACRSW010000012">
    <property type="protein sequence ID" value="VYS94069.1"/>
    <property type="molecule type" value="Genomic_DNA"/>
</dbReference>
<evidence type="ECO:0000256" key="2">
    <source>
        <dbReference type="ARBA" id="ARBA00022723"/>
    </source>
</evidence>
<dbReference type="EC" id="3.5.4.3" evidence="6"/>
<dbReference type="InterPro" id="IPR006680">
    <property type="entry name" value="Amidohydro-rel"/>
</dbReference>
<dbReference type="SUPFAM" id="SSF51556">
    <property type="entry name" value="Metallo-dependent hydrolases"/>
    <property type="match status" value="1"/>
</dbReference>
<dbReference type="Pfam" id="PF01979">
    <property type="entry name" value="Amidohydro_1"/>
    <property type="match status" value="1"/>
</dbReference>
<dbReference type="Gene3D" id="2.30.40.10">
    <property type="entry name" value="Urease, subunit C, domain 1"/>
    <property type="match status" value="1"/>
</dbReference>
<evidence type="ECO:0000313" key="6">
    <source>
        <dbReference type="EMBL" id="VYS94069.1"/>
    </source>
</evidence>
<evidence type="ECO:0000256" key="3">
    <source>
        <dbReference type="ARBA" id="ARBA00022801"/>
    </source>
</evidence>
<dbReference type="AlphaFoldDB" id="A0A6N2SLY8"/>
<dbReference type="GO" id="GO:0008270">
    <property type="term" value="F:zinc ion binding"/>
    <property type="evidence" value="ECO:0007669"/>
    <property type="project" value="TreeGrafter"/>
</dbReference>
<organism evidence="6">
    <name type="scientific">Anaerococcus vaginalis</name>
    <dbReference type="NCBI Taxonomy" id="33037"/>
    <lineage>
        <taxon>Bacteria</taxon>
        <taxon>Bacillati</taxon>
        <taxon>Bacillota</taxon>
        <taxon>Tissierellia</taxon>
        <taxon>Tissierellales</taxon>
        <taxon>Peptoniphilaceae</taxon>
        <taxon>Anaerococcus</taxon>
    </lineage>
</organism>
<evidence type="ECO:0000259" key="5">
    <source>
        <dbReference type="Pfam" id="PF01979"/>
    </source>
</evidence>
<name>A0A6N2SLY8_9FIRM</name>
<dbReference type="PANTHER" id="PTHR11271">
    <property type="entry name" value="GUANINE DEAMINASE"/>
    <property type="match status" value="1"/>
</dbReference>
<dbReference type="UniPathway" id="UPA00603">
    <property type="reaction ID" value="UER00660"/>
</dbReference>
<keyword evidence="2" id="KW-0479">Metal-binding</keyword>
<dbReference type="GO" id="GO:0006147">
    <property type="term" value="P:guanine catabolic process"/>
    <property type="evidence" value="ECO:0007669"/>
    <property type="project" value="UniProtKB-UniPathway"/>
</dbReference>
<feature type="domain" description="Amidohydrolase-related" evidence="5">
    <location>
        <begin position="58"/>
        <end position="421"/>
    </location>
</feature>
<dbReference type="Gene3D" id="3.20.20.140">
    <property type="entry name" value="Metal-dependent hydrolases"/>
    <property type="match status" value="1"/>
</dbReference>
<proteinExistence type="predicted"/>
<dbReference type="InterPro" id="IPR011059">
    <property type="entry name" value="Metal-dep_hydrolase_composite"/>
</dbReference>
<sequence>MTKTYALKGNIIYSKNQNEINCFENSYLICQDGKSMGVFEKLDEKYKDIEVIDFGEKIICPGLVDLHIHAPQYNFRGMGMDLELLDWLNTYTFPSEAKFKDEDYAKRSYQRFVDYLKYGPNTRHVIFASLHVKSTQILMDLMEKSKMVSFVGKVNMDRNGGVDLEEKDADESESATLDWLESIKGKYKNTYPILTPRFIPSCTDELLEKLRKIKDEYNLPIQSHLSENLGEIEWVKELVPKAKFYGDAYNIFDLFGKNNKTVMAHCVYSNDDEQDLIKENKVFIAHCPDSNTNLTSGISPAGKYLREGQKIGLGSDVAGGTHASIFKAMADAIKVSKLRYRLLDEKIKPLSLEEAFYMATLGGGEFFGKVGSFEKGYEFDAIVIDDEKLLEEDKFNLKQRLERIVYLSKDEDIVSKFVRGNKIF</sequence>
<accession>A0A6N2SLY8</accession>
<gene>
    <name evidence="6" type="primary">guaD</name>
    <name evidence="6" type="ORF">AVLFYP127_00304</name>
</gene>
<dbReference type="RefSeq" id="WP_156328872.1">
    <property type="nucleotide sequence ID" value="NZ_CACRSW010000012.1"/>
</dbReference>
<keyword evidence="4" id="KW-0862">Zinc</keyword>
<dbReference type="InterPro" id="IPR032466">
    <property type="entry name" value="Metal_Hydrolase"/>
</dbReference>
<dbReference type="SUPFAM" id="SSF51338">
    <property type="entry name" value="Composite domain of metallo-dependent hydrolases"/>
    <property type="match status" value="2"/>
</dbReference>
<dbReference type="GO" id="GO:0008892">
    <property type="term" value="F:guanine deaminase activity"/>
    <property type="evidence" value="ECO:0007669"/>
    <property type="project" value="UniProtKB-EC"/>
</dbReference>
<dbReference type="PANTHER" id="PTHR11271:SF6">
    <property type="entry name" value="GUANINE DEAMINASE"/>
    <property type="match status" value="1"/>
</dbReference>
<dbReference type="GO" id="GO:0005829">
    <property type="term" value="C:cytosol"/>
    <property type="evidence" value="ECO:0007669"/>
    <property type="project" value="TreeGrafter"/>
</dbReference>
<comment type="cofactor">
    <cofactor evidence="1">
        <name>Zn(2+)</name>
        <dbReference type="ChEBI" id="CHEBI:29105"/>
    </cofactor>
</comment>
<evidence type="ECO:0000256" key="4">
    <source>
        <dbReference type="ARBA" id="ARBA00022833"/>
    </source>
</evidence>